<dbReference type="OrthoDB" id="636685at2759"/>
<reference evidence="5" key="2">
    <citation type="submission" date="2021-01" db="EMBL/GenBank/DDBJ databases">
        <authorList>
            <person name="Schikora-Tamarit M.A."/>
        </authorList>
    </citation>
    <scope>NUCLEOTIDE SEQUENCE</scope>
    <source>
        <strain evidence="5">CBS6341</strain>
    </source>
</reference>
<dbReference type="InterPro" id="IPR050568">
    <property type="entry name" value="Transcr_DNA_Rep_Reg"/>
</dbReference>
<dbReference type="Gene3D" id="1.10.20.10">
    <property type="entry name" value="Histone, subunit A"/>
    <property type="match status" value="1"/>
</dbReference>
<feature type="compositionally biased region" description="Basic and acidic residues" evidence="3">
    <location>
        <begin position="253"/>
        <end position="262"/>
    </location>
</feature>
<dbReference type="Proteomes" id="UP000769528">
    <property type="component" value="Unassembled WGS sequence"/>
</dbReference>
<protein>
    <recommendedName>
        <fullName evidence="4">Transcription factor CBF/NF-Y/archaeal histone domain-containing protein</fullName>
    </recommendedName>
</protein>
<feature type="region of interest" description="Disordered" evidence="3">
    <location>
        <begin position="188"/>
        <end position="276"/>
    </location>
</feature>
<feature type="compositionally biased region" description="Acidic residues" evidence="3">
    <location>
        <begin position="70"/>
        <end position="81"/>
    </location>
</feature>
<reference evidence="5" key="1">
    <citation type="journal article" date="2021" name="Open Biol.">
        <title>Shared evolutionary footprints suggest mitochondrial oxidative damage underlies multiple complex I losses in fungi.</title>
        <authorList>
            <person name="Schikora-Tamarit M.A."/>
            <person name="Marcet-Houben M."/>
            <person name="Nosek J."/>
            <person name="Gabaldon T."/>
        </authorList>
    </citation>
    <scope>NUCLEOTIDE SEQUENCE</scope>
    <source>
        <strain evidence="5">CBS6341</strain>
    </source>
</reference>
<evidence type="ECO:0000256" key="2">
    <source>
        <dbReference type="ARBA" id="ARBA00023242"/>
    </source>
</evidence>
<dbReference type="SUPFAM" id="SSF47113">
    <property type="entry name" value="Histone-fold"/>
    <property type="match status" value="1"/>
</dbReference>
<evidence type="ECO:0000256" key="1">
    <source>
        <dbReference type="ARBA" id="ARBA00004123"/>
    </source>
</evidence>
<dbReference type="InterPro" id="IPR003958">
    <property type="entry name" value="CBFA_NFYB_domain"/>
</dbReference>
<dbReference type="GO" id="GO:0046982">
    <property type="term" value="F:protein heterodimerization activity"/>
    <property type="evidence" value="ECO:0007669"/>
    <property type="project" value="InterPro"/>
</dbReference>
<dbReference type="CDD" id="cd23645">
    <property type="entry name" value="HFD_Dpb3-like"/>
    <property type="match status" value="1"/>
</dbReference>
<evidence type="ECO:0000313" key="6">
    <source>
        <dbReference type="Proteomes" id="UP000769528"/>
    </source>
</evidence>
<evidence type="ECO:0000259" key="4">
    <source>
        <dbReference type="Pfam" id="PF00808"/>
    </source>
</evidence>
<feature type="compositionally biased region" description="Basic and acidic residues" evidence="3">
    <location>
        <begin position="221"/>
        <end position="240"/>
    </location>
</feature>
<feature type="compositionally biased region" description="Acidic residues" evidence="3">
    <location>
        <begin position="241"/>
        <end position="252"/>
    </location>
</feature>
<dbReference type="GO" id="GO:0008623">
    <property type="term" value="C:CHRAC"/>
    <property type="evidence" value="ECO:0007669"/>
    <property type="project" value="TreeGrafter"/>
</dbReference>
<name>A0A9P8T354_9ASCO</name>
<evidence type="ECO:0000256" key="3">
    <source>
        <dbReference type="SAM" id="MobiDB-lite"/>
    </source>
</evidence>
<dbReference type="PANTHER" id="PTHR10252:SF151">
    <property type="entry name" value="DNA POLYMERASE EPSILON NONCATALYTIC SUBUNIT"/>
    <property type="match status" value="1"/>
</dbReference>
<organism evidence="5 6">
    <name type="scientific">Wickerhamomyces mucosus</name>
    <dbReference type="NCBI Taxonomy" id="1378264"/>
    <lineage>
        <taxon>Eukaryota</taxon>
        <taxon>Fungi</taxon>
        <taxon>Dikarya</taxon>
        <taxon>Ascomycota</taxon>
        <taxon>Saccharomycotina</taxon>
        <taxon>Saccharomycetes</taxon>
        <taxon>Phaffomycetales</taxon>
        <taxon>Wickerhamomycetaceae</taxon>
        <taxon>Wickerhamomyces</taxon>
    </lineage>
</organism>
<evidence type="ECO:0000313" key="5">
    <source>
        <dbReference type="EMBL" id="KAH3663456.1"/>
    </source>
</evidence>
<feature type="compositionally biased region" description="Acidic residues" evidence="3">
    <location>
        <begin position="206"/>
        <end position="220"/>
    </location>
</feature>
<feature type="domain" description="Transcription factor CBF/NF-Y/archaeal histone" evidence="4">
    <location>
        <begin position="87"/>
        <end position="149"/>
    </location>
</feature>
<keyword evidence="2" id="KW-0539">Nucleus</keyword>
<keyword evidence="6" id="KW-1185">Reference proteome</keyword>
<sequence>MTSEEPKLFAFQTSEPGPDDTQDEDQTINETQPLDEDIDVEDQDQNQDLHQTKDQDEDLTQEEISKDQVQEDELPQQEEDNAPTNLLQISKIKKIFKTDPEHVSATNASVLATGIATECFIQYFTEQAYLIARADKRRKLQYKDFASAVSNIEQLYFLSDIVPKTHTLESLIQEDKIKYKNKEHELEKGQTTLKFGKNQQTKTSSEPEDEEDDLPESDVEEVNHDEVEDRIIDELDKIDTHEEDEEETDNEDTDSKSDKTEDQTQNSDDADVVMGE</sequence>
<dbReference type="EMBL" id="JAEUBF010001547">
    <property type="protein sequence ID" value="KAH3663456.1"/>
    <property type="molecule type" value="Genomic_DNA"/>
</dbReference>
<dbReference type="InterPro" id="IPR009072">
    <property type="entry name" value="Histone-fold"/>
</dbReference>
<dbReference type="AlphaFoldDB" id="A0A9P8T354"/>
<proteinExistence type="predicted"/>
<dbReference type="GO" id="GO:0006261">
    <property type="term" value="P:DNA-templated DNA replication"/>
    <property type="evidence" value="ECO:0007669"/>
    <property type="project" value="TreeGrafter"/>
</dbReference>
<feature type="compositionally biased region" description="Acidic residues" evidence="3">
    <location>
        <begin position="17"/>
        <end position="45"/>
    </location>
</feature>
<feature type="region of interest" description="Disordered" evidence="3">
    <location>
        <begin position="1"/>
        <end position="85"/>
    </location>
</feature>
<dbReference type="PANTHER" id="PTHR10252">
    <property type="entry name" value="HISTONE-LIKE TRANSCRIPTION FACTOR CCAAT-RELATED"/>
    <property type="match status" value="1"/>
</dbReference>
<comment type="caution">
    <text evidence="5">The sequence shown here is derived from an EMBL/GenBank/DDBJ whole genome shotgun (WGS) entry which is preliminary data.</text>
</comment>
<feature type="compositionally biased region" description="Polar residues" evidence="3">
    <location>
        <begin position="189"/>
        <end position="203"/>
    </location>
</feature>
<dbReference type="Pfam" id="PF00808">
    <property type="entry name" value="CBFD_NFYB_HMF"/>
    <property type="match status" value="1"/>
</dbReference>
<gene>
    <name evidence="5" type="ORF">WICMUC_005982</name>
</gene>
<accession>A0A9P8T354</accession>
<comment type="subcellular location">
    <subcellularLocation>
        <location evidence="1">Nucleus</location>
    </subcellularLocation>
</comment>